<proteinExistence type="predicted"/>
<name>A0A9W5YGV2_9FIRM</name>
<organism evidence="2 3">
    <name type="scientific">Vallitalea longa</name>
    <dbReference type="NCBI Taxonomy" id="2936439"/>
    <lineage>
        <taxon>Bacteria</taxon>
        <taxon>Bacillati</taxon>
        <taxon>Bacillota</taxon>
        <taxon>Clostridia</taxon>
        <taxon>Lachnospirales</taxon>
        <taxon>Vallitaleaceae</taxon>
        <taxon>Vallitalea</taxon>
    </lineage>
</organism>
<dbReference type="Gene3D" id="2.30.110.10">
    <property type="entry name" value="Electron Transport, Fmn-binding Protein, Chain A"/>
    <property type="match status" value="1"/>
</dbReference>
<dbReference type="InterPro" id="IPR012349">
    <property type="entry name" value="Split_barrel_FMN-bd"/>
</dbReference>
<keyword evidence="3" id="KW-1185">Reference proteome</keyword>
<dbReference type="AlphaFoldDB" id="A0A9W5YGV2"/>
<dbReference type="RefSeq" id="WP_281819440.1">
    <property type="nucleotide sequence ID" value="NZ_BRLB01000025.1"/>
</dbReference>
<evidence type="ECO:0000259" key="1">
    <source>
        <dbReference type="Pfam" id="PF16242"/>
    </source>
</evidence>
<dbReference type="InterPro" id="IPR024227">
    <property type="entry name" value="DUF3795"/>
</dbReference>
<dbReference type="Pfam" id="PF12675">
    <property type="entry name" value="DUF3795"/>
    <property type="match status" value="1"/>
</dbReference>
<dbReference type="Pfam" id="PF16242">
    <property type="entry name" value="Pyrid_ox_like"/>
    <property type="match status" value="1"/>
</dbReference>
<gene>
    <name evidence="2" type="ORF">SH1V18_45280</name>
</gene>
<evidence type="ECO:0000313" key="3">
    <source>
        <dbReference type="Proteomes" id="UP001144256"/>
    </source>
</evidence>
<sequence>MRLHETIKKTNDILKKSEVGYVGYIKGDGFPSVATRSFCGIPNILHSHISTASNGNLAKAIVINNKMSICVHEGNDNITLIGTAHIITDMKVKQTMWVDWFINHYPEGVTDPNYMLIEFRADRLSLWVDRECVEISLTDIMEIQSNCGSMCNTCDYKYSHGCQGCIALKGKPFWGTCPVSKCCQDKGYDHCGQCPDMPCELLKSFSCGDDKECDKPKGSRLEILEMWSKLK</sequence>
<dbReference type="InterPro" id="IPR038725">
    <property type="entry name" value="YdaG_split_barrel_FMN-bd"/>
</dbReference>
<reference evidence="2" key="1">
    <citation type="submission" date="2022-06" db="EMBL/GenBank/DDBJ databases">
        <title>Vallitalea longa sp. nov., an anaerobic bacterium isolated from marine sediment.</title>
        <authorList>
            <person name="Hirano S."/>
            <person name="Terahara T."/>
            <person name="Mori K."/>
            <person name="Hamada M."/>
            <person name="Matsumoto R."/>
            <person name="Kobayashi T."/>
        </authorList>
    </citation>
    <scope>NUCLEOTIDE SEQUENCE</scope>
    <source>
        <strain evidence="2">SH18-1</strain>
    </source>
</reference>
<evidence type="ECO:0000313" key="2">
    <source>
        <dbReference type="EMBL" id="GKX32048.1"/>
    </source>
</evidence>
<comment type="caution">
    <text evidence="2">The sequence shown here is derived from an EMBL/GenBank/DDBJ whole genome shotgun (WGS) entry which is preliminary data.</text>
</comment>
<protein>
    <recommendedName>
        <fullName evidence="1">General stress protein FMN-binding split barrel domain-containing protein</fullName>
    </recommendedName>
</protein>
<dbReference type="Proteomes" id="UP001144256">
    <property type="component" value="Unassembled WGS sequence"/>
</dbReference>
<dbReference type="SUPFAM" id="SSF50475">
    <property type="entry name" value="FMN-binding split barrel"/>
    <property type="match status" value="1"/>
</dbReference>
<dbReference type="EMBL" id="BRLB01000025">
    <property type="protein sequence ID" value="GKX32048.1"/>
    <property type="molecule type" value="Genomic_DNA"/>
</dbReference>
<feature type="domain" description="General stress protein FMN-binding split barrel" evidence="1">
    <location>
        <begin position="50"/>
        <end position="129"/>
    </location>
</feature>
<accession>A0A9W5YGV2</accession>